<gene>
    <name evidence="1" type="ORF">NQ317_015309</name>
</gene>
<organism evidence="1 2">
    <name type="scientific">Molorchus minor</name>
    <dbReference type="NCBI Taxonomy" id="1323400"/>
    <lineage>
        <taxon>Eukaryota</taxon>
        <taxon>Metazoa</taxon>
        <taxon>Ecdysozoa</taxon>
        <taxon>Arthropoda</taxon>
        <taxon>Hexapoda</taxon>
        <taxon>Insecta</taxon>
        <taxon>Pterygota</taxon>
        <taxon>Neoptera</taxon>
        <taxon>Endopterygota</taxon>
        <taxon>Coleoptera</taxon>
        <taxon>Polyphaga</taxon>
        <taxon>Cucujiformia</taxon>
        <taxon>Chrysomeloidea</taxon>
        <taxon>Cerambycidae</taxon>
        <taxon>Lamiinae</taxon>
        <taxon>Monochamini</taxon>
        <taxon>Molorchus</taxon>
    </lineage>
</organism>
<evidence type="ECO:0000313" key="2">
    <source>
        <dbReference type="Proteomes" id="UP001162164"/>
    </source>
</evidence>
<reference evidence="1" key="1">
    <citation type="journal article" date="2023" name="Insect Mol. Biol.">
        <title>Genome sequencing provides insights into the evolution of gene families encoding plant cell wall-degrading enzymes in longhorned beetles.</title>
        <authorList>
            <person name="Shin N.R."/>
            <person name="Okamura Y."/>
            <person name="Kirsch R."/>
            <person name="Pauchet Y."/>
        </authorList>
    </citation>
    <scope>NUCLEOTIDE SEQUENCE</scope>
    <source>
        <strain evidence="1">MMC_N1</strain>
    </source>
</reference>
<keyword evidence="2" id="KW-1185">Reference proteome</keyword>
<accession>A0ABQ9ISW7</accession>
<evidence type="ECO:0000313" key="1">
    <source>
        <dbReference type="EMBL" id="KAJ8964464.1"/>
    </source>
</evidence>
<dbReference type="EMBL" id="JAPWTJ010002776">
    <property type="protein sequence ID" value="KAJ8964464.1"/>
    <property type="molecule type" value="Genomic_DNA"/>
</dbReference>
<name>A0ABQ9ISW7_9CUCU</name>
<proteinExistence type="predicted"/>
<protein>
    <submittedName>
        <fullName evidence="1">Uncharacterized protein</fullName>
    </submittedName>
</protein>
<sequence length="139" mass="16434">MTIFYLIEWVMQGGENYLILKSLEFWHASEAREDKAINFNHFIHKFRFRKFDIMAKVPGRVYTLFKTLHGAQCSNWRKQKLEIFNYDHVSANFEHCAALGKSDNQHLTKNCFQMAPRPITVKYTAPGSSAIKFSKYREY</sequence>
<comment type="caution">
    <text evidence="1">The sequence shown here is derived from an EMBL/GenBank/DDBJ whole genome shotgun (WGS) entry which is preliminary data.</text>
</comment>
<dbReference type="Proteomes" id="UP001162164">
    <property type="component" value="Unassembled WGS sequence"/>
</dbReference>